<dbReference type="Proteomes" id="UP000273143">
    <property type="component" value="Chromosome"/>
</dbReference>
<organism evidence="2 3">
    <name type="scientific">Entomomonas moraniae</name>
    <dbReference type="NCBI Taxonomy" id="2213226"/>
    <lineage>
        <taxon>Bacteria</taxon>
        <taxon>Pseudomonadati</taxon>
        <taxon>Pseudomonadota</taxon>
        <taxon>Gammaproteobacteria</taxon>
        <taxon>Pseudomonadales</taxon>
        <taxon>Pseudomonadaceae</taxon>
        <taxon>Entomomonas</taxon>
    </lineage>
</organism>
<dbReference type="KEGG" id="emo:DM558_01890"/>
<dbReference type="InterPro" id="IPR006481">
    <property type="entry name" value="Phage_lambda_GpS_holin"/>
</dbReference>
<protein>
    <submittedName>
        <fullName evidence="2">Phage holin, lambda family</fullName>
    </submittedName>
</protein>
<sequence>MPNKDPTFLQMLYTVISENTTVGGAVMASIIATLRILYDDNKTRPMRIILEALTCGALSLCVTGIIELFHLPTSAAITIGGAIGFIGVTALRDFILKIITNRIDKK</sequence>
<dbReference type="RefSeq" id="WP_109703306.1">
    <property type="nucleotide sequence ID" value="NZ_CP029822.1"/>
</dbReference>
<dbReference type="EMBL" id="CP029822">
    <property type="protein sequence ID" value="AZS49602.1"/>
    <property type="molecule type" value="Genomic_DNA"/>
</dbReference>
<evidence type="ECO:0000256" key="1">
    <source>
        <dbReference type="SAM" id="Phobius"/>
    </source>
</evidence>
<feature type="transmembrane region" description="Helical" evidence="1">
    <location>
        <begin position="50"/>
        <end position="69"/>
    </location>
</feature>
<keyword evidence="1" id="KW-1133">Transmembrane helix</keyword>
<name>A0A3Q9JK38_9GAMM</name>
<dbReference type="NCBIfam" id="TIGR01594">
    <property type="entry name" value="holin_lambda"/>
    <property type="match status" value="1"/>
</dbReference>
<feature type="transmembrane region" description="Helical" evidence="1">
    <location>
        <begin position="75"/>
        <end position="96"/>
    </location>
</feature>
<accession>A0A3Q9JK38</accession>
<evidence type="ECO:0000313" key="3">
    <source>
        <dbReference type="Proteomes" id="UP000273143"/>
    </source>
</evidence>
<feature type="transmembrane region" description="Helical" evidence="1">
    <location>
        <begin position="20"/>
        <end position="38"/>
    </location>
</feature>
<dbReference type="AlphaFoldDB" id="A0A3Q9JK38"/>
<keyword evidence="1" id="KW-0472">Membrane</keyword>
<gene>
    <name evidence="2" type="ORF">DM558_01890</name>
</gene>
<evidence type="ECO:0000313" key="2">
    <source>
        <dbReference type="EMBL" id="AZS49602.1"/>
    </source>
</evidence>
<keyword evidence="1" id="KW-0812">Transmembrane</keyword>
<reference evidence="3" key="1">
    <citation type="submission" date="2018-06" db="EMBL/GenBank/DDBJ databases">
        <title>Complete genome of Pseudomonas insecticola strain QZS01.</title>
        <authorList>
            <person name="Wang J."/>
            <person name="Su Q."/>
        </authorList>
    </citation>
    <scope>NUCLEOTIDE SEQUENCE [LARGE SCALE GENOMIC DNA]</scope>
    <source>
        <strain evidence="3">QZS01</strain>
    </source>
</reference>
<keyword evidence="3" id="KW-1185">Reference proteome</keyword>
<dbReference type="Pfam" id="PF05106">
    <property type="entry name" value="Phage_holin_3_1"/>
    <property type="match status" value="1"/>
</dbReference>
<proteinExistence type="predicted"/>